<sequence length="526" mass="58254">MSACNPEVFNFYIYLRTHPLLLRRHFSSSDKAKVALTTEVRRADSISLDERRLFFTTAYAHLHAGCPMLALDVLSKMPKVHKHSKVSHQGAKGIPHELSVGSRNGQASEPDWSPPGLNGYQSDGNSNSRSDSVLSFDWSQPSMTLPDEPLELRWDSDKDEEDEDEENNQERAKKADNSVFQDRQDSMLTIAETMKSEESEDGDDFIAPSEDIFLAHLKFTACLKIMSNELRTLSTGYELDGGKLRYQLCQWLEREVVAHQRVCSYKPCLPEPSPGSPCGDSQMSRRLWLQSNQPLLRMFLSYCSLHGSHGGGLASVRMELILLLQESHQGSVLPGYIPSALCPQDDSMKSVVAVNSQPTSIPLLMACTANVKTVVANPIVYLTNLTHDILQTINALDSPPHPDVVNNEIYVMHTLAASLSACIYQCLCIASLIRLLSSAGEETQPGLAVLLCEILTAVFLSLFVHGMATHSSNELFRIVAHPLNCNLWLTVFGGGARIPPMDLASSPARTPPPSEYFEHFCFFCLA</sequence>
<gene>
    <name evidence="2" type="ORF">GOODEAATRI_002587</name>
</gene>
<comment type="caution">
    <text evidence="2">The sequence shown here is derived from an EMBL/GenBank/DDBJ whole genome shotgun (WGS) entry which is preliminary data.</text>
</comment>
<feature type="region of interest" description="Disordered" evidence="1">
    <location>
        <begin position="82"/>
        <end position="178"/>
    </location>
</feature>
<protein>
    <submittedName>
        <fullName evidence="2">Uncharacterized protein</fullName>
    </submittedName>
</protein>
<proteinExistence type="predicted"/>
<dbReference type="InterPro" id="IPR052208">
    <property type="entry name" value="DmX-like/RAVE_component"/>
</dbReference>
<reference evidence="2 3" key="1">
    <citation type="submission" date="2021-06" db="EMBL/GenBank/DDBJ databases">
        <authorList>
            <person name="Palmer J.M."/>
        </authorList>
    </citation>
    <scope>NUCLEOTIDE SEQUENCE [LARGE SCALE GENOMIC DNA]</scope>
    <source>
        <strain evidence="2 3">GA_2019</strain>
        <tissue evidence="2">Muscle</tissue>
    </source>
</reference>
<accession>A0ABV0P0V8</accession>
<name>A0ABV0P0V8_9TELE</name>
<dbReference type="PANTHER" id="PTHR13950">
    <property type="entry name" value="RABCONNECTIN-RELATED"/>
    <property type="match status" value="1"/>
</dbReference>
<feature type="compositionally biased region" description="Polar residues" evidence="1">
    <location>
        <begin position="119"/>
        <end position="143"/>
    </location>
</feature>
<evidence type="ECO:0000313" key="2">
    <source>
        <dbReference type="EMBL" id="MEQ2177348.1"/>
    </source>
</evidence>
<dbReference type="EMBL" id="JAHRIO010060063">
    <property type="protein sequence ID" value="MEQ2177348.1"/>
    <property type="molecule type" value="Genomic_DNA"/>
</dbReference>
<dbReference type="Proteomes" id="UP001476798">
    <property type="component" value="Unassembled WGS sequence"/>
</dbReference>
<dbReference type="PANTHER" id="PTHR13950:SF12">
    <property type="entry name" value="DMX-LIKE PROTEIN 1"/>
    <property type="match status" value="1"/>
</dbReference>
<feature type="compositionally biased region" description="Acidic residues" evidence="1">
    <location>
        <begin position="157"/>
        <end position="167"/>
    </location>
</feature>
<organism evidence="2 3">
    <name type="scientific">Goodea atripinnis</name>
    <dbReference type="NCBI Taxonomy" id="208336"/>
    <lineage>
        <taxon>Eukaryota</taxon>
        <taxon>Metazoa</taxon>
        <taxon>Chordata</taxon>
        <taxon>Craniata</taxon>
        <taxon>Vertebrata</taxon>
        <taxon>Euteleostomi</taxon>
        <taxon>Actinopterygii</taxon>
        <taxon>Neopterygii</taxon>
        <taxon>Teleostei</taxon>
        <taxon>Neoteleostei</taxon>
        <taxon>Acanthomorphata</taxon>
        <taxon>Ovalentaria</taxon>
        <taxon>Atherinomorphae</taxon>
        <taxon>Cyprinodontiformes</taxon>
        <taxon>Goodeidae</taxon>
        <taxon>Goodea</taxon>
    </lineage>
</organism>
<evidence type="ECO:0000313" key="3">
    <source>
        <dbReference type="Proteomes" id="UP001476798"/>
    </source>
</evidence>
<evidence type="ECO:0000256" key="1">
    <source>
        <dbReference type="SAM" id="MobiDB-lite"/>
    </source>
</evidence>
<keyword evidence="3" id="KW-1185">Reference proteome</keyword>